<dbReference type="InterPro" id="IPR017871">
    <property type="entry name" value="ABC_transporter-like_CS"/>
</dbReference>
<dbReference type="InterPro" id="IPR027417">
    <property type="entry name" value="P-loop_NTPase"/>
</dbReference>
<dbReference type="Gene3D" id="3.40.50.300">
    <property type="entry name" value="P-loop containing nucleotide triphosphate hydrolases"/>
    <property type="match status" value="2"/>
</dbReference>
<evidence type="ECO:0000256" key="2">
    <source>
        <dbReference type="ARBA" id="ARBA00022692"/>
    </source>
</evidence>
<dbReference type="EMBL" id="GGYP01001755">
    <property type="protein sequence ID" value="MDE46526.1"/>
    <property type="molecule type" value="Transcribed_RNA"/>
</dbReference>
<evidence type="ECO:0000259" key="9">
    <source>
        <dbReference type="PROSITE" id="PS50893"/>
    </source>
</evidence>
<feature type="compositionally biased region" description="Low complexity" evidence="7">
    <location>
        <begin position="1317"/>
        <end position="1360"/>
    </location>
</feature>
<feature type="transmembrane region" description="Helical" evidence="8">
    <location>
        <begin position="558"/>
        <end position="579"/>
    </location>
</feature>
<feature type="transmembrane region" description="Helical" evidence="8">
    <location>
        <begin position="351"/>
        <end position="371"/>
    </location>
</feature>
<feature type="transmembrane region" description="Helical" evidence="8">
    <location>
        <begin position="1518"/>
        <end position="1541"/>
    </location>
</feature>
<dbReference type="GO" id="GO:0005319">
    <property type="term" value="F:lipid transporter activity"/>
    <property type="evidence" value="ECO:0007669"/>
    <property type="project" value="TreeGrafter"/>
</dbReference>
<dbReference type="InterPro" id="IPR013525">
    <property type="entry name" value="ABC2_TM"/>
</dbReference>
<dbReference type="GO" id="GO:0140359">
    <property type="term" value="F:ABC-type transporter activity"/>
    <property type="evidence" value="ECO:0007669"/>
    <property type="project" value="InterPro"/>
</dbReference>
<keyword evidence="3" id="KW-0547">Nucleotide-binding</keyword>
<dbReference type="SMART" id="SM00382">
    <property type="entry name" value="AAA"/>
    <property type="match status" value="2"/>
</dbReference>
<feature type="transmembrane region" description="Helical" evidence="8">
    <location>
        <begin position="1635"/>
        <end position="1659"/>
    </location>
</feature>
<dbReference type="InterPro" id="IPR056264">
    <property type="entry name" value="R2_ABCA1-4-like"/>
</dbReference>
<feature type="transmembrane region" description="Helical" evidence="8">
    <location>
        <begin position="31"/>
        <end position="50"/>
    </location>
</feature>
<dbReference type="Pfam" id="PF00005">
    <property type="entry name" value="ABC_tran"/>
    <property type="match status" value="2"/>
</dbReference>
<keyword evidence="6 8" id="KW-0472">Membrane</keyword>
<protein>
    <submittedName>
        <fullName evidence="10">ATP-binding cassette sub-family A member 3</fullName>
    </submittedName>
</protein>
<dbReference type="InterPro" id="IPR003593">
    <property type="entry name" value="AAA+_ATPase"/>
</dbReference>
<feature type="transmembrane region" description="Helical" evidence="8">
    <location>
        <begin position="404"/>
        <end position="422"/>
    </location>
</feature>
<dbReference type="GO" id="GO:0005524">
    <property type="term" value="F:ATP binding"/>
    <property type="evidence" value="ECO:0007669"/>
    <property type="project" value="UniProtKB-KW"/>
</dbReference>
<proteinExistence type="predicted"/>
<dbReference type="Pfam" id="PF23321">
    <property type="entry name" value="R1_ABCA1"/>
    <property type="match status" value="1"/>
</dbReference>
<evidence type="ECO:0000256" key="4">
    <source>
        <dbReference type="ARBA" id="ARBA00022840"/>
    </source>
</evidence>
<dbReference type="InterPro" id="IPR026082">
    <property type="entry name" value="ABCA"/>
</dbReference>
<dbReference type="CDD" id="cd03263">
    <property type="entry name" value="ABC_subfamily_A"/>
    <property type="match status" value="2"/>
</dbReference>
<dbReference type="PANTHER" id="PTHR19229:SF250">
    <property type="entry name" value="ABC TRANSPORTER DOMAIN-CONTAINING PROTEIN-RELATED"/>
    <property type="match status" value="1"/>
</dbReference>
<feature type="region of interest" description="Disordered" evidence="7">
    <location>
        <begin position="164"/>
        <end position="194"/>
    </location>
</feature>
<feature type="region of interest" description="Disordered" evidence="7">
    <location>
        <begin position="282"/>
        <end position="303"/>
    </location>
</feature>
<dbReference type="FunFam" id="3.40.50.300:FF:000933">
    <property type="entry name" value="ABC transporter A family member 7"/>
    <property type="match status" value="1"/>
</dbReference>
<gene>
    <name evidence="10" type="primary">ABCA3</name>
    <name evidence="10" type="ORF">g.14471</name>
</gene>
<evidence type="ECO:0000256" key="3">
    <source>
        <dbReference type="ARBA" id="ARBA00022741"/>
    </source>
</evidence>
<dbReference type="PROSITE" id="PS50893">
    <property type="entry name" value="ABC_TRANSPORTER_2"/>
    <property type="match status" value="2"/>
</dbReference>
<keyword evidence="5 8" id="KW-1133">Transmembrane helix</keyword>
<accession>A0A6G1S7P5</accession>
<dbReference type="FunFam" id="3.40.50.300:FF:002470">
    <property type="entry name" value="ABC transporter, putative"/>
    <property type="match status" value="1"/>
</dbReference>
<feature type="domain" description="ABC transporter" evidence="9">
    <location>
        <begin position="783"/>
        <end position="1018"/>
    </location>
</feature>
<keyword evidence="4 10" id="KW-0067">ATP-binding</keyword>
<feature type="transmembrane region" description="Helical" evidence="8">
    <location>
        <begin position="1757"/>
        <end position="1781"/>
    </location>
</feature>
<feature type="compositionally biased region" description="Low complexity" evidence="7">
    <location>
        <begin position="1282"/>
        <end position="1309"/>
    </location>
</feature>
<feature type="domain" description="ABC transporter" evidence="9">
    <location>
        <begin position="1863"/>
        <end position="2096"/>
    </location>
</feature>
<evidence type="ECO:0000256" key="6">
    <source>
        <dbReference type="ARBA" id="ARBA00023136"/>
    </source>
</evidence>
<keyword evidence="2 8" id="KW-0812">Transmembrane</keyword>
<dbReference type="InterPro" id="IPR003439">
    <property type="entry name" value="ABC_transporter-like_ATP-bd"/>
</dbReference>
<dbReference type="PANTHER" id="PTHR19229">
    <property type="entry name" value="ATP-BINDING CASSETTE TRANSPORTER SUBFAMILY A ABCA"/>
    <property type="match status" value="1"/>
</dbReference>
<organism evidence="10">
    <name type="scientific">Aceria tosichella</name>
    <name type="common">wheat curl mite</name>
    <dbReference type="NCBI Taxonomy" id="561515"/>
    <lineage>
        <taxon>Eukaryota</taxon>
        <taxon>Metazoa</taxon>
        <taxon>Ecdysozoa</taxon>
        <taxon>Arthropoda</taxon>
        <taxon>Chelicerata</taxon>
        <taxon>Arachnida</taxon>
        <taxon>Acari</taxon>
        <taxon>Acariformes</taxon>
        <taxon>Trombidiformes</taxon>
        <taxon>Prostigmata</taxon>
        <taxon>Eupodina</taxon>
        <taxon>Eriophyoidea</taxon>
        <taxon>Eriophyidae</taxon>
        <taxon>Eriophyinae</taxon>
        <taxon>Aceriini</taxon>
        <taxon>Aceria</taxon>
    </lineage>
</organism>
<dbReference type="PROSITE" id="PS00211">
    <property type="entry name" value="ABC_TRANSPORTER_1"/>
    <property type="match status" value="1"/>
</dbReference>
<sequence length="2189" mass="244852">MRRRGGHDRGLTARQFYALIWKDFVVHKRHYIWTVLEITIPVLVCAMAILSNSHPGKPKLENERVFDPDDYERLYGDLNPQRHRLLVAPNSSFTRALVEQIDDGAVTIEMCETEADLVEQIKQEIPVSLDQVKRLLPDDNQNVTIGGVVIRSDEEFQRQLEYDVQGGSSPFPARAEPTTSNKQSPAGKPPRQATKHAYFEVTSKLDGKPMKIPVELDLAIRAKDFRLGPEPFPKKYSLGPFLHSDHYQATFFMASQIMVSRAYINLLANYLIQPAVNSSSLSNATTTMTSTPTPPPSNSSTTTTRFADIVIPTNEDLIGQRLPYPKYVAHKRLKETTLGTFVAGSQKQKPFVLTMDYCICVGFLVTAIFLAKRIVDEKKSRVRDMLRLVGISDLTYYGSHMTNTMLIMTIQCCLITILFTGHSDAPAQNIDSTLMFAILIIYCLSAIMFVLALSTMFNSSTKAIIFTSLLWLGLPEVIDRIFKMNAGVIESNGFLALDEQYHLLFCLLPNFGLRLMNRLLTECDIYGEFFDKKQLYGEYRAIWPNLFSVLPLYKTITVGHIMGVMLLSIPLYMLLIYLVNSASQQTGVGLASLSSEANTSQNNAQCGGCLCLMGKLLVGAVLSLIRVVMAILKAPFKLLDHALFGPPVAATNTRSGCDIERDPCDVMFSSRPAQQQDGQRRTLAGNLNAAYASSLDNMVAPGEEGQKKQQQQHQLMNNIELSKLNGHTIGSGKTTGTELALDPNMLSQHQLSAGSSCPSLSSNENCNDPTYFERAPGMLKRGVSIRNLCKTYITSSSKLRRIDAVRNVSLDMFYSQILVLLGHNGAGKTTLIDIISGHNRKSSGQIHIDGYDIDTHPAEARKRVGFCPQFDVLFERLTVHEHLYFYGIVKGARKELRQEIEELLQQSGLDVHRNKLSKALSGGYKRKLSLAIAMIAKSRVLILDEPTSGMDPESRRKVWDFLQLIRNDRLILMTTHHMEEADALGDRIAVMSGGQVKCCGSALFLKKVFNAGYHLRISKSSSWNQVAFDELVGIKYGLQDKLENITPHELMYKFDVAETAEVLPALFDDLERVKERVGIFGFGITVSTMDDVFMKIGVHFKDVEAQEMQSKFEMANGLTSVGVGGGADQLVEHQRQSANGTSNNKARSGPGALASSVIKMNGAQGLSAMAGSSKDRVEGRQLFRQHVRAMLAKRYHHARKNWFQLLWILVVSLSCVTSIVLLIDFVIFKEELTPEWSRDMTLEGAGYGRETTGIYQFASPSEPDDTASIEALRDLAFPPAPSSDTSSTTSTTSTTTGAPTSTTSSTETSSGRERESLTTTTSTTVTTPTTSTSGTTSGATESPATTTTAAAVTTTSSSTSEIPRRRRRARRFAPAQAQQGDERLIEGPFPRPLNDSALFLEHYWLPEARQSGMKNLLSYTDVNTQMIDLLTRQFADFRERYIVGGEKMGKKYIVWYNGEATHSFPISMNIMLNSILKQFTDLIQEAGHPMKGSRISLKHVAMAQINTLIAFLPHLGRLINLVFLPFSLAFITSYFVIFPTHERVTKSKHLQLMTGIPARTFWLSHFLFDLLLYSLYTIAVLAIYFIWDRVINDRRIYFANFEHSVALIALVTLFIFGALPLAYIFSFIAKKPTSAFSSFCVLTILTGTATLTLVSLYELKYEHTATTTFKVGFTVFLWTARLIPSVSLLIGLQKLFALNTTRAICINISPEVLELLCRYINSPLVDEELRVLRPERCCKQVCQDECFDQWPFFWSGWFGVNIELAMLVFDACLLWFILIIIESRSIRGRLFELVAKCGGSIRLLTNCGSAGGSFLMNKAHKYVWQVPQFNRHLNNDQNNRDLHKEQLKIDQIVQSRSTQNYSLVVNDLTKVYRANQFKAVDQLSFVVDKREFFGLLGVNGAGKSTTFKMLTGELRPTSGNAWIGKHDVCEQRGQFLKRIGYCPQQDALIDNLTGAEMLTLFARLRGLPEDQIAEAVEDTLDKLGLKRIGHIESNNYSGGNKRRLSVGMALIGAPEVIFLDEPTSGVDPRSRRRLWSTLIEFQQQTKSSIVMTSHSMNECECLCDRVAIMVGGQFKVLGSIQYLRTKLSQGFSLVLKMKPDQLSNINDLKKSSELIRAYMEKVFSSSQLQLRDLHQTIIQYHIQPNEQLTWSKMLVSLEKAKTDLDLEDYQITSDASLESIFLSLAKQQQ</sequence>
<feature type="transmembrane region" description="Helical" evidence="8">
    <location>
        <begin position="1561"/>
        <end position="1587"/>
    </location>
</feature>
<evidence type="ECO:0000256" key="7">
    <source>
        <dbReference type="SAM" id="MobiDB-lite"/>
    </source>
</evidence>
<dbReference type="Pfam" id="PF12698">
    <property type="entry name" value="ABC2_membrane_3"/>
    <property type="match status" value="2"/>
</dbReference>
<dbReference type="GO" id="GO:0016020">
    <property type="term" value="C:membrane"/>
    <property type="evidence" value="ECO:0007669"/>
    <property type="project" value="UniProtKB-SubCell"/>
</dbReference>
<evidence type="ECO:0000256" key="8">
    <source>
        <dbReference type="SAM" id="Phobius"/>
    </source>
</evidence>
<name>A0A6G1S7P5_9ACAR</name>
<feature type="transmembrane region" description="Helical" evidence="8">
    <location>
        <begin position="434"/>
        <end position="453"/>
    </location>
</feature>
<evidence type="ECO:0000256" key="5">
    <source>
        <dbReference type="ARBA" id="ARBA00022989"/>
    </source>
</evidence>
<feature type="region of interest" description="Disordered" evidence="7">
    <location>
        <begin position="1276"/>
        <end position="1389"/>
    </location>
</feature>
<evidence type="ECO:0000256" key="1">
    <source>
        <dbReference type="ARBA" id="ARBA00004141"/>
    </source>
</evidence>
<evidence type="ECO:0000313" key="10">
    <source>
        <dbReference type="EMBL" id="MDE46526.1"/>
    </source>
</evidence>
<dbReference type="SUPFAM" id="SSF52540">
    <property type="entry name" value="P-loop containing nucleoside triphosphate hydrolases"/>
    <property type="match status" value="2"/>
</dbReference>
<feature type="transmembrane region" description="Helical" evidence="8">
    <location>
        <begin position="1671"/>
        <end position="1692"/>
    </location>
</feature>
<comment type="subcellular location">
    <subcellularLocation>
        <location evidence="1">Membrane</location>
        <topology evidence="1">Multi-pass membrane protein</topology>
    </subcellularLocation>
</comment>
<reference evidence="10" key="1">
    <citation type="submission" date="2018-10" db="EMBL/GenBank/DDBJ databases">
        <title>Transcriptome assembly of Aceria tosichella (Wheat curl mite) Type 2.</title>
        <authorList>
            <person name="Scully E.D."/>
            <person name="Geib S.M."/>
            <person name="Palmer N.A."/>
            <person name="Gupta A.K."/>
            <person name="Sarath G."/>
            <person name="Tatineni S."/>
        </authorList>
    </citation>
    <scope>NUCLEOTIDE SEQUENCE</scope>
    <source>
        <strain evidence="10">LincolnNE</strain>
    </source>
</reference>
<feature type="transmembrane region" description="Helical" evidence="8">
    <location>
        <begin position="1607"/>
        <end position="1629"/>
    </location>
</feature>
<dbReference type="GO" id="GO:0016887">
    <property type="term" value="F:ATP hydrolysis activity"/>
    <property type="evidence" value="ECO:0007669"/>
    <property type="project" value="InterPro"/>
</dbReference>
<feature type="compositionally biased region" description="Low complexity" evidence="7">
    <location>
        <begin position="282"/>
        <end position="291"/>
    </location>
</feature>